<dbReference type="Pfam" id="PF16757">
    <property type="entry name" value="Fucosidase_C"/>
    <property type="match status" value="1"/>
</dbReference>
<evidence type="ECO:0000313" key="2">
    <source>
        <dbReference type="EMBL" id="RZO76469.1"/>
    </source>
</evidence>
<reference evidence="2" key="1">
    <citation type="submission" date="2019-02" db="EMBL/GenBank/DDBJ databases">
        <title>Prokaryotic population dynamics and viral predation in marine succession experiment using metagenomics: the confinement effect.</title>
        <authorList>
            <person name="Haro-Moreno J.M."/>
            <person name="Rodriguez-Valera F."/>
            <person name="Lopez-Perez M."/>
        </authorList>
    </citation>
    <scope>NUCLEOTIDE SEQUENCE [LARGE SCALE GENOMIC DNA]</scope>
    <source>
        <strain evidence="2">MED-G157</strain>
    </source>
</reference>
<dbReference type="InterPro" id="IPR031919">
    <property type="entry name" value="Fucosidase_C"/>
</dbReference>
<gene>
    <name evidence="2" type="ORF">EVA68_04085</name>
</gene>
<dbReference type="Proteomes" id="UP000316199">
    <property type="component" value="Unassembled WGS sequence"/>
</dbReference>
<dbReference type="InterPro" id="IPR013780">
    <property type="entry name" value="Glyco_hydro_b"/>
</dbReference>
<feature type="domain" description="Alpha-L-fucosidase C-terminal" evidence="1">
    <location>
        <begin position="16"/>
        <end position="88"/>
    </location>
</feature>
<proteinExistence type="predicted"/>
<comment type="caution">
    <text evidence="2">The sequence shown here is derived from an EMBL/GenBank/DDBJ whole genome shotgun (WGS) entry which is preliminary data.</text>
</comment>
<dbReference type="Gene3D" id="2.60.40.1180">
    <property type="entry name" value="Golgi alpha-mannosidase II"/>
    <property type="match status" value="1"/>
</dbReference>
<dbReference type="EMBL" id="SHAG01000011">
    <property type="protein sequence ID" value="RZO76469.1"/>
    <property type="molecule type" value="Genomic_DNA"/>
</dbReference>
<name>A0A520S1Y1_9GAMM</name>
<dbReference type="AlphaFoldDB" id="A0A520S1Y1"/>
<organism evidence="2">
    <name type="scientific">OM182 bacterium</name>
    <dbReference type="NCBI Taxonomy" id="2510334"/>
    <lineage>
        <taxon>Bacteria</taxon>
        <taxon>Pseudomonadati</taxon>
        <taxon>Pseudomonadota</taxon>
        <taxon>Gammaproteobacteria</taxon>
        <taxon>OMG group</taxon>
        <taxon>OM182 clade</taxon>
    </lineage>
</organism>
<protein>
    <recommendedName>
        <fullName evidence="1">Alpha-L-fucosidase C-terminal domain-containing protein</fullName>
    </recommendedName>
</protein>
<evidence type="ECO:0000259" key="1">
    <source>
        <dbReference type="Pfam" id="PF16757"/>
    </source>
</evidence>
<sequence>MTDDAGMFSEQHEVLYTNEDYRFTCTDNAIYATCLGWPEGASKTKTMGRLYAKGISSVTMLGSDEQLSWNLSREGLEIPIPRKNYVSMRLFTKSPVTRVFHENNSGNY</sequence>
<accession>A0A520S1Y1</accession>